<evidence type="ECO:0000259" key="1">
    <source>
        <dbReference type="PROSITE" id="PS50851"/>
    </source>
</evidence>
<organism evidence="2 3">
    <name type="scientific">Solimicrobium silvestre</name>
    <dbReference type="NCBI Taxonomy" id="2099400"/>
    <lineage>
        <taxon>Bacteria</taxon>
        <taxon>Pseudomonadati</taxon>
        <taxon>Pseudomonadota</taxon>
        <taxon>Betaproteobacteria</taxon>
        <taxon>Burkholderiales</taxon>
        <taxon>Oxalobacteraceae</taxon>
        <taxon>Solimicrobium</taxon>
    </lineage>
</organism>
<dbReference type="EMBL" id="PUGF01000001">
    <property type="protein sequence ID" value="PRC95176.1"/>
    <property type="molecule type" value="Genomic_DNA"/>
</dbReference>
<reference evidence="2 3" key="1">
    <citation type="submission" date="2018-02" db="EMBL/GenBank/DDBJ databases">
        <title>Solimicrobium silvestre gen. nov., sp. nov., isolated from alpine forest soil.</title>
        <authorList>
            <person name="Margesin R."/>
            <person name="Albuquerque L."/>
            <person name="Zhang D.-C."/>
            <person name="Froufe H.J.C."/>
            <person name="Severino R."/>
            <person name="Roxo I."/>
            <person name="Egas C."/>
            <person name="Da Costa M.S."/>
        </authorList>
    </citation>
    <scope>NUCLEOTIDE SEQUENCE [LARGE SCALE GENOMIC DNA]</scope>
    <source>
        <strain evidence="2 3">S20-91</strain>
    </source>
</reference>
<dbReference type="SUPFAM" id="SSF50341">
    <property type="entry name" value="CheW-like"/>
    <property type="match status" value="1"/>
</dbReference>
<keyword evidence="3" id="KW-1185">Reference proteome</keyword>
<dbReference type="AlphaFoldDB" id="A0A2S9H5M1"/>
<dbReference type="Pfam" id="PF01584">
    <property type="entry name" value="CheW"/>
    <property type="match status" value="1"/>
</dbReference>
<dbReference type="PROSITE" id="PS50851">
    <property type="entry name" value="CHEW"/>
    <property type="match status" value="1"/>
</dbReference>
<feature type="domain" description="CheW-like" evidence="1">
    <location>
        <begin position="38"/>
        <end position="178"/>
    </location>
</feature>
<name>A0A2S9H5M1_9BURK</name>
<proteinExistence type="predicted"/>
<protein>
    <submittedName>
        <fullName evidence="2">CheW-like domain</fullName>
    </submittedName>
</protein>
<comment type="caution">
    <text evidence="2">The sequence shown here is derived from an EMBL/GenBank/DDBJ whole genome shotgun (WGS) entry which is preliminary data.</text>
</comment>
<evidence type="ECO:0000313" key="2">
    <source>
        <dbReference type="EMBL" id="PRC95176.1"/>
    </source>
</evidence>
<sequence length="195" mass="21501">MNQAYRSNSPSKSADALAMRREFDLGFAQAPHVQKEALLNFLGIRLGDDAFAIRVSDIAGLHADRRIMPMPSPVPALLGVAGFRGLIAPVYDLAALLGYKCKTPPRWLILIRLGEPVALAFEHFEVHFSAEPGSIISAPQLAVSIPDNARVHRYDAVRADDAIRPIIHLQSLLAPILEPKQRSLNLSLQQRRKES</sequence>
<gene>
    <name evidence="2" type="ORF">S2091_0371</name>
</gene>
<dbReference type="GO" id="GO:0006935">
    <property type="term" value="P:chemotaxis"/>
    <property type="evidence" value="ECO:0007669"/>
    <property type="project" value="InterPro"/>
</dbReference>
<accession>A0A2S9H5M1</accession>
<dbReference type="InterPro" id="IPR036061">
    <property type="entry name" value="CheW-like_dom_sf"/>
</dbReference>
<dbReference type="GO" id="GO:0007165">
    <property type="term" value="P:signal transduction"/>
    <property type="evidence" value="ECO:0007669"/>
    <property type="project" value="InterPro"/>
</dbReference>
<dbReference type="Proteomes" id="UP000237839">
    <property type="component" value="Unassembled WGS sequence"/>
</dbReference>
<dbReference type="InterPro" id="IPR002545">
    <property type="entry name" value="CheW-lke_dom"/>
</dbReference>
<dbReference type="RefSeq" id="WP_105530059.1">
    <property type="nucleotide sequence ID" value="NZ_PUGF01000001.1"/>
</dbReference>
<dbReference type="OrthoDB" id="8596243at2"/>
<evidence type="ECO:0000313" key="3">
    <source>
        <dbReference type="Proteomes" id="UP000237839"/>
    </source>
</evidence>